<sequence length="257" mass="28595">MAVGQKAVATLPTLMRALRKVPPSLPQRLPSLRRGFSLYDQVNLIDNVPEDQLRFQGCEKLIFCSAFEMVVADWSNFFRYTDTGFTVNGVEYEGSLLAVGNLLLSWTPKKMSDITAESLSIFQAVRPIPGEKTSHKYVIGHSSLKNAGAHDTRWRVTEFVSDKGDRLTVICLIKNVDKEVCVLAASEREAAAALRSARNNYVTAVRLRRSREAKVNKASDKEIELKGTLDKVAGELKAAEIALERLSLTLLRITSIR</sequence>
<evidence type="ECO:0000313" key="2">
    <source>
        <dbReference type="Proteomes" id="UP001151760"/>
    </source>
</evidence>
<name>A0ABQ5HGC9_9ASTR</name>
<gene>
    <name evidence="1" type="ORF">Tco_1068606</name>
</gene>
<proteinExistence type="predicted"/>
<reference evidence="1" key="1">
    <citation type="journal article" date="2022" name="Int. J. Mol. Sci.">
        <title>Draft Genome of Tanacetum Coccineum: Genomic Comparison of Closely Related Tanacetum-Family Plants.</title>
        <authorList>
            <person name="Yamashiro T."/>
            <person name="Shiraishi A."/>
            <person name="Nakayama K."/>
            <person name="Satake H."/>
        </authorList>
    </citation>
    <scope>NUCLEOTIDE SEQUENCE</scope>
</reference>
<dbReference type="PANTHER" id="PTHR21192:SF2">
    <property type="entry name" value="NADH DEHYDROGENASE [UBIQUINONE] 1 ALPHA SUBCOMPLEX ASSEMBLY FACTOR 3"/>
    <property type="match status" value="1"/>
</dbReference>
<evidence type="ECO:0000313" key="1">
    <source>
        <dbReference type="EMBL" id="GJT86889.1"/>
    </source>
</evidence>
<accession>A0ABQ5HGC9</accession>
<protein>
    <submittedName>
        <fullName evidence="1">NADH dehydrogenase [ubiquinone] 1 alpha subcomplex assembly factor 3</fullName>
    </submittedName>
</protein>
<organism evidence="1 2">
    <name type="scientific">Tanacetum coccineum</name>
    <dbReference type="NCBI Taxonomy" id="301880"/>
    <lineage>
        <taxon>Eukaryota</taxon>
        <taxon>Viridiplantae</taxon>
        <taxon>Streptophyta</taxon>
        <taxon>Embryophyta</taxon>
        <taxon>Tracheophyta</taxon>
        <taxon>Spermatophyta</taxon>
        <taxon>Magnoliopsida</taxon>
        <taxon>eudicotyledons</taxon>
        <taxon>Gunneridae</taxon>
        <taxon>Pentapetalae</taxon>
        <taxon>asterids</taxon>
        <taxon>campanulids</taxon>
        <taxon>Asterales</taxon>
        <taxon>Asteraceae</taxon>
        <taxon>Asteroideae</taxon>
        <taxon>Anthemideae</taxon>
        <taxon>Anthemidinae</taxon>
        <taxon>Tanacetum</taxon>
    </lineage>
</organism>
<dbReference type="InterPro" id="IPR036748">
    <property type="entry name" value="MTH938-like_sf"/>
</dbReference>
<dbReference type="Gene3D" id="3.40.1230.10">
    <property type="entry name" value="MTH938-like"/>
    <property type="match status" value="1"/>
</dbReference>
<dbReference type="InterPro" id="IPR007523">
    <property type="entry name" value="NDUFAF3/AAMDC"/>
</dbReference>
<reference evidence="1" key="2">
    <citation type="submission" date="2022-01" db="EMBL/GenBank/DDBJ databases">
        <authorList>
            <person name="Yamashiro T."/>
            <person name="Shiraishi A."/>
            <person name="Satake H."/>
            <person name="Nakayama K."/>
        </authorList>
    </citation>
    <scope>NUCLEOTIDE SEQUENCE</scope>
</reference>
<keyword evidence="2" id="KW-1185">Reference proteome</keyword>
<dbReference type="PANTHER" id="PTHR21192">
    <property type="entry name" value="NUCLEAR PROTEIN E3-3"/>
    <property type="match status" value="1"/>
</dbReference>
<dbReference type="SUPFAM" id="SSF64076">
    <property type="entry name" value="MTH938-like"/>
    <property type="match status" value="1"/>
</dbReference>
<dbReference type="EMBL" id="BQNB010019589">
    <property type="protein sequence ID" value="GJT86889.1"/>
    <property type="molecule type" value="Genomic_DNA"/>
</dbReference>
<dbReference type="Proteomes" id="UP001151760">
    <property type="component" value="Unassembled WGS sequence"/>
</dbReference>
<comment type="caution">
    <text evidence="1">The sequence shown here is derived from an EMBL/GenBank/DDBJ whole genome shotgun (WGS) entry which is preliminary data.</text>
</comment>